<name>A0AC35GLL7_9BILA</name>
<organism evidence="1 2">
    <name type="scientific">Panagrolaimus sp. PS1159</name>
    <dbReference type="NCBI Taxonomy" id="55785"/>
    <lineage>
        <taxon>Eukaryota</taxon>
        <taxon>Metazoa</taxon>
        <taxon>Ecdysozoa</taxon>
        <taxon>Nematoda</taxon>
        <taxon>Chromadorea</taxon>
        <taxon>Rhabditida</taxon>
        <taxon>Tylenchina</taxon>
        <taxon>Panagrolaimomorpha</taxon>
        <taxon>Panagrolaimoidea</taxon>
        <taxon>Panagrolaimidae</taxon>
        <taxon>Panagrolaimus</taxon>
    </lineage>
</organism>
<evidence type="ECO:0000313" key="2">
    <source>
        <dbReference type="WBParaSite" id="PS1159_v2.g6367.t2"/>
    </source>
</evidence>
<proteinExistence type="predicted"/>
<reference evidence="2" key="1">
    <citation type="submission" date="2022-11" db="UniProtKB">
        <authorList>
            <consortium name="WormBaseParasite"/>
        </authorList>
    </citation>
    <scope>IDENTIFICATION</scope>
</reference>
<evidence type="ECO:0000313" key="1">
    <source>
        <dbReference type="Proteomes" id="UP000887580"/>
    </source>
</evidence>
<dbReference type="WBParaSite" id="PS1159_v2.g6367.t2">
    <property type="protein sequence ID" value="PS1159_v2.g6367.t2"/>
    <property type="gene ID" value="PS1159_v2.g6367"/>
</dbReference>
<dbReference type="Proteomes" id="UP000887580">
    <property type="component" value="Unplaced"/>
</dbReference>
<sequence>MATQTESLKGKHQLFVKRETDGDSRYKNLNLNQNQKSLNVFPVQSYNNSTANNDIDFDDKGKENLQAWNSTDVNSKIWHPLNLNIEAKKWTKKNYSASNSANNSTLSLYIAAYENSIETADSFKDEHQNSVLIKKCKNVKQILTDSFVFLNLFEFPRQQEGDQIADPKIMQFKANQRLNTFSESPSPSDFSTSESEENPKVTASQVESEEGLMLADAEYDKSDSFCITPSSDSVLGFNSAPILPFGGLTITGVKEGNEYKYDSSQISFAYCDTLIELYRAGEDVLFDDYMMPDGDSGPASGYGFFDGQLINNLNERGIVTMRPIQVASFQATFFNNFLALQASDFLGISSTGSGKTHAFLVPIVQKCLNHLDGDDESDTSEDKNDPKRTPFALIFAHSNTLVDEIYQKTLELVNGTDIIVKKIVGQQDFITDSNFDIAVCSVGRFANHFGRNVCKVEVDLSGLKYVVIDEADIMAQNDEFYQLFMEMKEKSKFVTMLFSATYNTAVLDFIDTNNYYGFLYGEQNAVPSTIKQRFYEVNTRNITKIVGIINGDTPDPKYEPDEKLHPFDLLYLYIKKINKNEGSKKRFLVFVKRTCVADFIAQKLSVYGIDAISIYSDRKDRDAVEKRNRLIGKFVNGDVHVLVATQLISRGIDIEIDFVINYDLPLTYFDYIHRCGRTGRNQKSGTAISFIDFENPADYSPRVLQKIVLNCKEPLPAFFIDFAESAKRLNEIEMEERDEQANLHL</sequence>
<accession>A0AC35GLL7</accession>
<protein>
    <submittedName>
        <fullName evidence="2">ATP-dependent RNA helicase</fullName>
    </submittedName>
</protein>